<evidence type="ECO:0000259" key="6">
    <source>
        <dbReference type="PROSITE" id="PS50865"/>
    </source>
</evidence>
<dbReference type="EMBL" id="KQ965797">
    <property type="protein sequence ID" value="KXS11686.1"/>
    <property type="molecule type" value="Genomic_DNA"/>
</dbReference>
<dbReference type="Pfam" id="PF01753">
    <property type="entry name" value="zf-MYND"/>
    <property type="match status" value="1"/>
</dbReference>
<proteinExistence type="predicted"/>
<organism evidence="7 8">
    <name type="scientific">Gonapodya prolifera (strain JEL478)</name>
    <name type="common">Monoblepharis prolifera</name>
    <dbReference type="NCBI Taxonomy" id="1344416"/>
    <lineage>
        <taxon>Eukaryota</taxon>
        <taxon>Fungi</taxon>
        <taxon>Fungi incertae sedis</taxon>
        <taxon>Chytridiomycota</taxon>
        <taxon>Chytridiomycota incertae sedis</taxon>
        <taxon>Monoblepharidomycetes</taxon>
        <taxon>Monoblepharidales</taxon>
        <taxon>Gonapodyaceae</taxon>
        <taxon>Gonapodya</taxon>
    </lineage>
</organism>
<dbReference type="PROSITE" id="PS01360">
    <property type="entry name" value="ZF_MYND_1"/>
    <property type="match status" value="1"/>
</dbReference>
<dbReference type="Proteomes" id="UP000070544">
    <property type="component" value="Unassembled WGS sequence"/>
</dbReference>
<keyword evidence="2 4" id="KW-0863">Zinc-finger</keyword>
<evidence type="ECO:0000256" key="3">
    <source>
        <dbReference type="ARBA" id="ARBA00022833"/>
    </source>
</evidence>
<reference evidence="7 8" key="1">
    <citation type="journal article" date="2015" name="Genome Biol. Evol.">
        <title>Phylogenomic analyses indicate that early fungi evolved digesting cell walls of algal ancestors of land plants.</title>
        <authorList>
            <person name="Chang Y."/>
            <person name="Wang S."/>
            <person name="Sekimoto S."/>
            <person name="Aerts A.L."/>
            <person name="Choi C."/>
            <person name="Clum A."/>
            <person name="LaButti K.M."/>
            <person name="Lindquist E.A."/>
            <person name="Yee Ngan C."/>
            <person name="Ohm R.A."/>
            <person name="Salamov A.A."/>
            <person name="Grigoriev I.V."/>
            <person name="Spatafora J.W."/>
            <person name="Berbee M.L."/>
        </authorList>
    </citation>
    <scope>NUCLEOTIDE SEQUENCE [LARGE SCALE GENOMIC DNA]</scope>
    <source>
        <strain evidence="7 8">JEL478</strain>
    </source>
</reference>
<keyword evidence="1" id="KW-0479">Metal-binding</keyword>
<evidence type="ECO:0000313" key="8">
    <source>
        <dbReference type="Proteomes" id="UP000070544"/>
    </source>
</evidence>
<dbReference type="InterPro" id="IPR002893">
    <property type="entry name" value="Znf_MYND"/>
</dbReference>
<keyword evidence="3" id="KW-0862">Zinc</keyword>
<accession>A0A139A4E3</accession>
<name>A0A139A4E3_GONPJ</name>
<dbReference type="PROSITE" id="PS50865">
    <property type="entry name" value="ZF_MYND_2"/>
    <property type="match status" value="1"/>
</dbReference>
<dbReference type="AlphaFoldDB" id="A0A139A4E3"/>
<dbReference type="OrthoDB" id="2150766at2759"/>
<evidence type="ECO:0000256" key="2">
    <source>
        <dbReference type="ARBA" id="ARBA00022771"/>
    </source>
</evidence>
<evidence type="ECO:0000256" key="5">
    <source>
        <dbReference type="SAM" id="MobiDB-lite"/>
    </source>
</evidence>
<dbReference type="GO" id="GO:0008270">
    <property type="term" value="F:zinc ion binding"/>
    <property type="evidence" value="ECO:0007669"/>
    <property type="project" value="UniProtKB-KW"/>
</dbReference>
<evidence type="ECO:0000313" key="7">
    <source>
        <dbReference type="EMBL" id="KXS11686.1"/>
    </source>
</evidence>
<sequence>MTALHEAEQPTPAHAPDEPNGQNRNKPSKPEETAEVVPMQPLPGLSRTIPGYLSISLQLNAFRSLFKHSAEAMMANLQAVVAPEEAVGGPLVHPAIKLFNSYHSADQRMMAGYTMFGKSIGDGHGGVFSWTRCGDTVQRFAAVACLPDLARMLSRPRTRRNIDFAALHLLYPANPNTNARKVRLTFPRAHPCALTQPLEYCFPLPLGEGEFIYSVLLLNDLTVLDTPARMWRLAGPLVWRNVIYAALDYFGTDWELRTAAGDGLGSTVMGVFGNAIRNGLRVVPPEEFIEHFPMGDPIYHEVRRLAEFLNTVMTTEERENFLEGTVDRTDMLGLNDVFSALLDLVPDAFAKPSFSPHAAKALFLKKQKVRSFVGTVECSNPPCLAPRRGSGITDLKRCAGCGIARYCTAECQKAHWKEHKKWCRRFIDF</sequence>
<feature type="domain" description="MYND-type" evidence="6">
    <location>
        <begin position="375"/>
        <end position="423"/>
    </location>
</feature>
<evidence type="ECO:0000256" key="4">
    <source>
        <dbReference type="PROSITE-ProRule" id="PRU00134"/>
    </source>
</evidence>
<evidence type="ECO:0000256" key="1">
    <source>
        <dbReference type="ARBA" id="ARBA00022723"/>
    </source>
</evidence>
<dbReference type="Gene3D" id="6.10.140.2220">
    <property type="match status" value="1"/>
</dbReference>
<protein>
    <recommendedName>
        <fullName evidence="6">MYND-type domain-containing protein</fullName>
    </recommendedName>
</protein>
<gene>
    <name evidence="7" type="ORF">M427DRAFT_60298</name>
</gene>
<feature type="region of interest" description="Disordered" evidence="5">
    <location>
        <begin position="1"/>
        <end position="42"/>
    </location>
</feature>
<dbReference type="SUPFAM" id="SSF144232">
    <property type="entry name" value="HIT/MYND zinc finger-like"/>
    <property type="match status" value="1"/>
</dbReference>
<keyword evidence="8" id="KW-1185">Reference proteome</keyword>